<dbReference type="EMBL" id="CM042886">
    <property type="protein sequence ID" value="KAI4339184.1"/>
    <property type="molecule type" value="Genomic_DNA"/>
</dbReference>
<evidence type="ECO:0000313" key="1">
    <source>
        <dbReference type="EMBL" id="KAI4339184.1"/>
    </source>
</evidence>
<name>A0ACB9NUD8_9MYRT</name>
<comment type="caution">
    <text evidence="1">The sequence shown here is derived from an EMBL/GenBank/DDBJ whole genome shotgun (WGS) entry which is preliminary data.</text>
</comment>
<gene>
    <name evidence="1" type="ORF">MLD38_024150</name>
</gene>
<sequence>MVFILGDCEWDVWDIFRWEAMNVIACEGSERIERPETYKQWQMRNTRAGFRQLPLNREIVEMRRIGSKLTIIKILLSVKRDSGFARSKCNLNIHRQAYRLQDVGSIGSTTRWSHTLLRKTLCCFPSLLQIQDKYRLIKPGSSVLDLGCAPGAWLQVACQSLGPVQNGGAVIGIDVKNVDIPSKHCDTRVRTVCADVMKLQVNDIRGLSPQRRGFDVILSDMCPPVSGITIKDTALSAELGTRALEVAIGRHVLAHEFSCEVNPSASDADDTGVLQTDGHLIIKLLESEEVQGFCKMCKPLFRKTSLLRPKATRPSSREIYLICQNLQAHRPA</sequence>
<reference evidence="2" key="1">
    <citation type="journal article" date="2023" name="Front. Plant Sci.">
        <title>Chromosomal-level genome assembly of Melastoma candidum provides insights into trichome evolution.</title>
        <authorList>
            <person name="Zhong Y."/>
            <person name="Wu W."/>
            <person name="Sun C."/>
            <person name="Zou P."/>
            <person name="Liu Y."/>
            <person name="Dai S."/>
            <person name="Zhou R."/>
        </authorList>
    </citation>
    <scope>NUCLEOTIDE SEQUENCE [LARGE SCALE GENOMIC DNA]</scope>
</reference>
<protein>
    <submittedName>
        <fullName evidence="1">Uncharacterized protein</fullName>
    </submittedName>
</protein>
<proteinExistence type="predicted"/>
<organism evidence="1 2">
    <name type="scientific">Melastoma candidum</name>
    <dbReference type="NCBI Taxonomy" id="119954"/>
    <lineage>
        <taxon>Eukaryota</taxon>
        <taxon>Viridiplantae</taxon>
        <taxon>Streptophyta</taxon>
        <taxon>Embryophyta</taxon>
        <taxon>Tracheophyta</taxon>
        <taxon>Spermatophyta</taxon>
        <taxon>Magnoliopsida</taxon>
        <taxon>eudicotyledons</taxon>
        <taxon>Gunneridae</taxon>
        <taxon>Pentapetalae</taxon>
        <taxon>rosids</taxon>
        <taxon>malvids</taxon>
        <taxon>Myrtales</taxon>
        <taxon>Melastomataceae</taxon>
        <taxon>Melastomatoideae</taxon>
        <taxon>Melastomateae</taxon>
        <taxon>Melastoma</taxon>
    </lineage>
</organism>
<dbReference type="Proteomes" id="UP001057402">
    <property type="component" value="Chromosome 7"/>
</dbReference>
<keyword evidence="2" id="KW-1185">Reference proteome</keyword>
<evidence type="ECO:0000313" key="2">
    <source>
        <dbReference type="Proteomes" id="UP001057402"/>
    </source>
</evidence>
<accession>A0ACB9NUD8</accession>